<reference evidence="1" key="1">
    <citation type="submission" date="2018-01" db="EMBL/GenBank/DDBJ databases">
        <authorList>
            <person name="Yu X.-D."/>
        </authorList>
    </citation>
    <scope>NUCLEOTIDE SEQUENCE</scope>
    <source>
        <strain evidence="1">ZX-21</strain>
    </source>
</reference>
<sequence length="231" mass="25973">MLSELQQELSTLREANGDRFDPTRFRFIESLLERAVHARAPVQVILQNKAFTALSAYRADQQSSAEKVACKPSAAYANTITKIIELRQVLDQKQAPLNATASALERQLQEQENQSLAGAQYAAEALLESQNEVTATAQKPLKASQKMQVFQQRRSIERRVEIAIQQGPESPGPLNPQMLALKSLTAMRDLSPQYLNRYVNYLDALFWIERAAERPEPAKPAKKAKKAVRKK</sequence>
<dbReference type="OrthoDB" id="6025757at2"/>
<gene>
    <name evidence="1" type="ORF">C0068_03865</name>
</gene>
<organism evidence="1 2">
    <name type="scientific">Zhongshania marina</name>
    <dbReference type="NCBI Taxonomy" id="2304603"/>
    <lineage>
        <taxon>Bacteria</taxon>
        <taxon>Pseudomonadati</taxon>
        <taxon>Pseudomonadota</taxon>
        <taxon>Gammaproteobacteria</taxon>
        <taxon>Cellvibrionales</taxon>
        <taxon>Spongiibacteraceae</taxon>
        <taxon>Zhongshania</taxon>
    </lineage>
</organism>
<protein>
    <recommendedName>
        <fullName evidence="3">DUF2894 domain-containing protein</fullName>
    </recommendedName>
</protein>
<dbReference type="EMBL" id="PQGG01000009">
    <property type="protein sequence ID" value="POP53986.1"/>
    <property type="molecule type" value="Genomic_DNA"/>
</dbReference>
<name>A0A2S4HJ28_9GAMM</name>
<evidence type="ECO:0000313" key="1">
    <source>
        <dbReference type="EMBL" id="POP53986.1"/>
    </source>
</evidence>
<accession>A0A2S4HJ28</accession>
<dbReference type="AlphaFoldDB" id="A0A2S4HJ28"/>
<dbReference type="RefSeq" id="WP_103683184.1">
    <property type="nucleotide sequence ID" value="NZ_PQGG01000009.1"/>
</dbReference>
<evidence type="ECO:0000313" key="2">
    <source>
        <dbReference type="Proteomes" id="UP000237222"/>
    </source>
</evidence>
<proteinExistence type="predicted"/>
<comment type="caution">
    <text evidence="1">The sequence shown here is derived from an EMBL/GenBank/DDBJ whole genome shotgun (WGS) entry which is preliminary data.</text>
</comment>
<dbReference type="Pfam" id="PF11445">
    <property type="entry name" value="DUF2894"/>
    <property type="match status" value="1"/>
</dbReference>
<dbReference type="InterPro" id="IPR021549">
    <property type="entry name" value="DUF2894"/>
</dbReference>
<dbReference type="Proteomes" id="UP000237222">
    <property type="component" value="Unassembled WGS sequence"/>
</dbReference>
<evidence type="ECO:0008006" key="3">
    <source>
        <dbReference type="Google" id="ProtNLM"/>
    </source>
</evidence>